<dbReference type="EMBL" id="AMCI01004051">
    <property type="protein sequence ID" value="EJW98900.1"/>
    <property type="molecule type" value="Genomic_DNA"/>
</dbReference>
<accession>J9CFT4</accession>
<proteinExistence type="predicted"/>
<reference evidence="1" key="1">
    <citation type="journal article" date="2012" name="PLoS ONE">
        <title>Gene sets for utilization of primary and secondary nutrition supplies in the distal gut of endangered iberian lynx.</title>
        <authorList>
            <person name="Alcaide M."/>
            <person name="Messina E."/>
            <person name="Richter M."/>
            <person name="Bargiela R."/>
            <person name="Peplies J."/>
            <person name="Huws S.A."/>
            <person name="Newbold C.J."/>
            <person name="Golyshin P.N."/>
            <person name="Simon M.A."/>
            <person name="Lopez G."/>
            <person name="Yakimov M.M."/>
            <person name="Ferrer M."/>
        </authorList>
    </citation>
    <scope>NUCLEOTIDE SEQUENCE</scope>
</reference>
<organism evidence="1">
    <name type="scientific">gut metagenome</name>
    <dbReference type="NCBI Taxonomy" id="749906"/>
    <lineage>
        <taxon>unclassified sequences</taxon>
        <taxon>metagenomes</taxon>
        <taxon>organismal metagenomes</taxon>
    </lineage>
</organism>
<gene>
    <name evidence="1" type="ORF">EVA_12995</name>
</gene>
<name>J9CFT4_9ZZZZ</name>
<comment type="caution">
    <text evidence="1">The sequence shown here is derived from an EMBL/GenBank/DDBJ whole genome shotgun (WGS) entry which is preliminary data.</text>
</comment>
<protein>
    <submittedName>
        <fullName evidence="1">Uncharacterized protein</fullName>
    </submittedName>
</protein>
<sequence>FVQVSSERSPALSLDIQLTFKIQYEQ</sequence>
<dbReference type="AlphaFoldDB" id="J9CFT4"/>
<evidence type="ECO:0000313" key="1">
    <source>
        <dbReference type="EMBL" id="EJW98900.1"/>
    </source>
</evidence>
<feature type="non-terminal residue" evidence="1">
    <location>
        <position position="1"/>
    </location>
</feature>